<dbReference type="EMBL" id="JAZHFV010000004">
    <property type="protein sequence ID" value="MEX4008372.1"/>
    <property type="molecule type" value="Genomic_DNA"/>
</dbReference>
<name>A0ABV3WUK6_9HYPH</name>
<accession>A0ABV3WUK6</accession>
<gene>
    <name evidence="2" type="ORF">V1479_13740</name>
</gene>
<dbReference type="RefSeq" id="WP_368803387.1">
    <property type="nucleotide sequence ID" value="NZ_CBDDTD010000001.1"/>
</dbReference>
<evidence type="ECO:0000259" key="1">
    <source>
        <dbReference type="Pfam" id="PF06568"/>
    </source>
</evidence>
<sequence>MPRTPLLLSLVEDAVTQFRSFNERRRTRRAIDGLSAHLRKDIGWPDGLPDRQRVPAGRNG</sequence>
<evidence type="ECO:0000313" key="3">
    <source>
        <dbReference type="Proteomes" id="UP001559025"/>
    </source>
</evidence>
<evidence type="ECO:0000313" key="2">
    <source>
        <dbReference type="EMBL" id="MEX4008372.1"/>
    </source>
</evidence>
<proteinExistence type="predicted"/>
<dbReference type="Proteomes" id="UP001559025">
    <property type="component" value="Unassembled WGS sequence"/>
</dbReference>
<feature type="domain" description="YjiS-like" evidence="1">
    <location>
        <begin position="17"/>
        <end position="43"/>
    </location>
</feature>
<protein>
    <submittedName>
        <fullName evidence="2">DUF1127 domain-containing protein</fullName>
    </submittedName>
</protein>
<comment type="caution">
    <text evidence="2">The sequence shown here is derived from an EMBL/GenBank/DDBJ whole genome shotgun (WGS) entry which is preliminary data.</text>
</comment>
<reference evidence="2 3" key="1">
    <citation type="submission" date="2024-01" db="EMBL/GenBank/DDBJ databases">
        <title>New evidence supports the origin of RcGTA from prophage.</title>
        <authorList>
            <person name="Xu Y."/>
            <person name="Liu B."/>
            <person name="Chen F."/>
        </authorList>
    </citation>
    <scope>NUCLEOTIDE SEQUENCE [LARGE SCALE GENOMIC DNA]</scope>
    <source>
        <strain evidence="2 3">CBW1107-2</strain>
    </source>
</reference>
<dbReference type="Pfam" id="PF06568">
    <property type="entry name" value="YjiS-like"/>
    <property type="match status" value="1"/>
</dbReference>
<organism evidence="2 3">
    <name type="scientific">Neoaquamicrobium sediminum</name>
    <dbReference type="NCBI Taxonomy" id="1849104"/>
    <lineage>
        <taxon>Bacteria</taxon>
        <taxon>Pseudomonadati</taxon>
        <taxon>Pseudomonadota</taxon>
        <taxon>Alphaproteobacteria</taxon>
        <taxon>Hyphomicrobiales</taxon>
        <taxon>Phyllobacteriaceae</taxon>
        <taxon>Neoaquamicrobium</taxon>
    </lineage>
</organism>
<keyword evidence="3" id="KW-1185">Reference proteome</keyword>
<dbReference type="InterPro" id="IPR009506">
    <property type="entry name" value="YjiS-like"/>
</dbReference>